<name>G4TLU0_SERID</name>
<evidence type="ECO:0000256" key="1">
    <source>
        <dbReference type="SAM" id="MobiDB-lite"/>
    </source>
</evidence>
<evidence type="ECO:0000256" key="2">
    <source>
        <dbReference type="SAM" id="Phobius"/>
    </source>
</evidence>
<organism evidence="3 4">
    <name type="scientific">Serendipita indica (strain DSM 11827)</name>
    <name type="common">Root endophyte fungus</name>
    <name type="synonym">Piriformospora indica</name>
    <dbReference type="NCBI Taxonomy" id="1109443"/>
    <lineage>
        <taxon>Eukaryota</taxon>
        <taxon>Fungi</taxon>
        <taxon>Dikarya</taxon>
        <taxon>Basidiomycota</taxon>
        <taxon>Agaricomycotina</taxon>
        <taxon>Agaricomycetes</taxon>
        <taxon>Sebacinales</taxon>
        <taxon>Serendipitaceae</taxon>
        <taxon>Serendipita</taxon>
    </lineage>
</organism>
<evidence type="ECO:0000313" key="3">
    <source>
        <dbReference type="EMBL" id="CCA72283.1"/>
    </source>
</evidence>
<dbReference type="STRING" id="1109443.G4TLU0"/>
<sequence length="212" mass="23326">MSYVSTTADSHIIPGEPHLTASTDPDKVRKERAKDRLRKAEEEGKDFWALTKEKVLQPAVAGGLVGILNLGVIGGLGYLFYTEPQYRSDYRTIGASAAGVLVLLTAEGAYADSVLNTPDGARLRQEAEEEGSHLYRQTREIVLRPGVASGLFGIVNVGILGSLGYLAYSHWNEPVWDRRYVGGLTAGTAALFTLQGYLAEQYREKEYPKRKY</sequence>
<dbReference type="eggNOG" id="ENOG502SCDT">
    <property type="taxonomic scope" value="Eukaryota"/>
</dbReference>
<dbReference type="HOGENOM" id="CLU_095754_0_0_1"/>
<dbReference type="Proteomes" id="UP000007148">
    <property type="component" value="Unassembled WGS sequence"/>
</dbReference>
<evidence type="ECO:0000313" key="4">
    <source>
        <dbReference type="Proteomes" id="UP000007148"/>
    </source>
</evidence>
<accession>G4TLU0</accession>
<dbReference type="EMBL" id="CAFZ01000156">
    <property type="protein sequence ID" value="CCA72283.1"/>
    <property type="molecule type" value="Genomic_DNA"/>
</dbReference>
<dbReference type="OrthoDB" id="2553651at2759"/>
<keyword evidence="4" id="KW-1185">Reference proteome</keyword>
<dbReference type="AlphaFoldDB" id="G4TLU0"/>
<keyword evidence="2" id="KW-0812">Transmembrane</keyword>
<feature type="region of interest" description="Disordered" evidence="1">
    <location>
        <begin position="1"/>
        <end position="29"/>
    </location>
</feature>
<feature type="transmembrane region" description="Helical" evidence="2">
    <location>
        <begin position="146"/>
        <end position="168"/>
    </location>
</feature>
<comment type="caution">
    <text evidence="3">The sequence shown here is derived from an EMBL/GenBank/DDBJ whole genome shotgun (WGS) entry which is preliminary data.</text>
</comment>
<protein>
    <submittedName>
        <fullName evidence="3">Uncharacterized protein</fullName>
    </submittedName>
</protein>
<feature type="transmembrane region" description="Helical" evidence="2">
    <location>
        <begin position="59"/>
        <end position="81"/>
    </location>
</feature>
<reference evidence="3 4" key="1">
    <citation type="journal article" date="2011" name="PLoS Pathog.">
        <title>Endophytic Life Strategies Decoded by Genome and Transcriptome Analyses of the Mutualistic Root Symbiont Piriformospora indica.</title>
        <authorList>
            <person name="Zuccaro A."/>
            <person name="Lahrmann U."/>
            <person name="Guldener U."/>
            <person name="Langen G."/>
            <person name="Pfiffi S."/>
            <person name="Biedenkopf D."/>
            <person name="Wong P."/>
            <person name="Samans B."/>
            <person name="Grimm C."/>
            <person name="Basiewicz M."/>
            <person name="Murat C."/>
            <person name="Martin F."/>
            <person name="Kogel K.H."/>
        </authorList>
    </citation>
    <scope>NUCLEOTIDE SEQUENCE [LARGE SCALE GENOMIC DNA]</scope>
    <source>
        <strain evidence="3 4">DSM 11827</strain>
    </source>
</reference>
<keyword evidence="2" id="KW-1133">Transmembrane helix</keyword>
<dbReference type="InParanoid" id="G4TLU0"/>
<proteinExistence type="predicted"/>
<keyword evidence="2" id="KW-0472">Membrane</keyword>
<gene>
    <name evidence="3" type="ORF">PIIN_06217</name>
</gene>
<feature type="transmembrane region" description="Helical" evidence="2">
    <location>
        <begin position="180"/>
        <end position="199"/>
    </location>
</feature>